<accession>A0A401UTQ7</accession>
<proteinExistence type="predicted"/>
<keyword evidence="2" id="KW-1185">Reference proteome</keyword>
<dbReference type="AlphaFoldDB" id="A0A401UTQ7"/>
<evidence type="ECO:0000313" key="2">
    <source>
        <dbReference type="Proteomes" id="UP000287872"/>
    </source>
</evidence>
<dbReference type="EMBL" id="BHYK01000045">
    <property type="protein sequence ID" value="GCD12901.1"/>
    <property type="molecule type" value="Genomic_DNA"/>
</dbReference>
<protein>
    <submittedName>
        <fullName evidence="1">Uncharacterized protein</fullName>
    </submittedName>
</protein>
<gene>
    <name evidence="1" type="ORF">Ctaglu_45240</name>
</gene>
<reference evidence="1 2" key="1">
    <citation type="submission" date="2018-11" db="EMBL/GenBank/DDBJ databases">
        <title>Genome sequencing and assembly of Clostridium tagluense strain A121.</title>
        <authorList>
            <person name="Murakami T."/>
            <person name="Segawa T."/>
            <person name="Shcherbakova V.A."/>
            <person name="Mori H."/>
            <person name="Yoshimura Y."/>
        </authorList>
    </citation>
    <scope>NUCLEOTIDE SEQUENCE [LARGE SCALE GENOMIC DNA]</scope>
    <source>
        <strain evidence="1 2">A121</strain>
    </source>
</reference>
<evidence type="ECO:0000313" key="1">
    <source>
        <dbReference type="EMBL" id="GCD12901.1"/>
    </source>
</evidence>
<name>A0A401UTQ7_9CLOT</name>
<dbReference type="Proteomes" id="UP000287872">
    <property type="component" value="Unassembled WGS sequence"/>
</dbReference>
<organism evidence="1 2">
    <name type="scientific">Clostridium tagluense</name>
    <dbReference type="NCBI Taxonomy" id="360422"/>
    <lineage>
        <taxon>Bacteria</taxon>
        <taxon>Bacillati</taxon>
        <taxon>Bacillota</taxon>
        <taxon>Clostridia</taxon>
        <taxon>Eubacteriales</taxon>
        <taxon>Clostridiaceae</taxon>
        <taxon>Clostridium</taxon>
    </lineage>
</organism>
<comment type="caution">
    <text evidence="1">The sequence shown here is derived from an EMBL/GenBank/DDBJ whole genome shotgun (WGS) entry which is preliminary data.</text>
</comment>
<sequence length="43" mass="4801">MGDILTVEHWGEYGNFLTLMKGDKAVCDLDSHASVECCELIKE</sequence>
<dbReference type="RefSeq" id="WP_267901314.1">
    <property type="nucleotide sequence ID" value="NZ_BHYK01000045.1"/>
</dbReference>